<protein>
    <submittedName>
        <fullName evidence="6">Protease</fullName>
    </submittedName>
</protein>
<dbReference type="InterPro" id="IPR036852">
    <property type="entry name" value="Peptidase_S8/S53_dom_sf"/>
</dbReference>
<dbReference type="CDD" id="cd04847">
    <property type="entry name" value="Peptidases_S8_Subtilisin_like_2"/>
    <property type="match status" value="1"/>
</dbReference>
<dbReference type="RefSeq" id="WP_114367944.1">
    <property type="nucleotide sequence ID" value="NZ_QPEX01000010.1"/>
</dbReference>
<dbReference type="OrthoDB" id="9759014at2"/>
<dbReference type="GO" id="GO:0006508">
    <property type="term" value="P:proteolysis"/>
    <property type="evidence" value="ECO:0007669"/>
    <property type="project" value="UniProtKB-KW"/>
</dbReference>
<dbReference type="Pfam" id="PF00082">
    <property type="entry name" value="Peptidase_S8"/>
    <property type="match status" value="1"/>
</dbReference>
<evidence type="ECO:0000313" key="6">
    <source>
        <dbReference type="EMBL" id="RCS54881.1"/>
    </source>
</evidence>
<dbReference type="Gene3D" id="3.40.50.200">
    <property type="entry name" value="Peptidase S8/S53 domain"/>
    <property type="match status" value="1"/>
</dbReference>
<feature type="domain" description="Peptidase S8/S53" evidence="5">
    <location>
        <begin position="315"/>
        <end position="657"/>
    </location>
</feature>
<gene>
    <name evidence="6" type="ORF">DTL42_07150</name>
</gene>
<accession>A0A368KX09</accession>
<dbReference type="InterPro" id="IPR015500">
    <property type="entry name" value="Peptidase_S8_subtilisin-rel"/>
</dbReference>
<dbReference type="SUPFAM" id="SSF52743">
    <property type="entry name" value="Subtilisin-like"/>
    <property type="match status" value="1"/>
</dbReference>
<name>A0A368KX09_9BACT</name>
<sequence>MPGSHDFEYLTLIRREEGPARYGQPRFRESDQTRANRDDRPKHSAHLGSQVSAVTSFWNGERQKREYNNLPPVGEGIPLLLQIDESYDVDSLRHYFQFEVVSEQDDGFVIVASEDRSLAFFQQKLSDFVGSITGSAGIAKIHELETDFTQEDRLKRILSDTLFAELPKLDGDAPYIVDISISCQGNIELPKKPKRGRMLDKTWAKKEAEWSEARARAYEHWDELKDERMETIQEFITFYKGEILGDAAPNSDAPPDYFELRLRLPARGLKDLLLNHPYIFEVVEPEDIELPQGHTRQLEDIAAQLTLNPPAADAPRVCVIDSGIQEEHILLSQAIEKDASYCFLPGISPADVADYVVNGGHGTRVAGAVLYGNMIPDRGSIDLETWIQNARVLDDHCRMPVALLPPALIREVVKHFHEGPSQTRIFNHSINADMPCRRRHMSAWAAEIDRLSNEYDILVIQSIGNLAMTSPAPKLGVFELVNGGKDYPDYFTEACSRLANPSQSFQALTVGSVGHGAYENGGWRSFSARKGDPSAFSRAGLGIWNSIKPEVVEFGGDFLRTAGASPSVSAPSHAKDCYPSLVRSTLGGGPAFDRDDIGTSFSAPMVTRIASRLAAILPEASCLLYRALIVQSARWPDWAGALRAEEKAALISRIGYGVPNIEVATTNNDFRTTFITNQEQEIKQGECHIYQVPIPASVRAAGSDYSIRVDVTLSYAAEPRRTRMGHRGYLSTWLDWLSNRREESLDSFISRAVKDDEDAIREGVSFPWMIHARSSDGQVPNVRRNIGTLQKDWAIIRSNQLPQDFCIAVRGHKGWSTDPDNIANYTLAVTFDITGKEIAIYDPFRVAVEELEAELGIGEAEAEVFI</sequence>
<feature type="region of interest" description="Disordered" evidence="4">
    <location>
        <begin position="17"/>
        <end position="46"/>
    </location>
</feature>
<feature type="compositionally biased region" description="Basic and acidic residues" evidence="4">
    <location>
        <begin position="26"/>
        <end position="42"/>
    </location>
</feature>
<evidence type="ECO:0000313" key="7">
    <source>
        <dbReference type="Proteomes" id="UP000253562"/>
    </source>
</evidence>
<dbReference type="GO" id="GO:0004252">
    <property type="term" value="F:serine-type endopeptidase activity"/>
    <property type="evidence" value="ECO:0007669"/>
    <property type="project" value="InterPro"/>
</dbReference>
<dbReference type="InterPro" id="IPR034074">
    <property type="entry name" value="Y4bN_pept_dom"/>
</dbReference>
<dbReference type="Proteomes" id="UP000253562">
    <property type="component" value="Unassembled WGS sequence"/>
</dbReference>
<proteinExistence type="predicted"/>
<evidence type="ECO:0000256" key="3">
    <source>
        <dbReference type="ARBA" id="ARBA00022825"/>
    </source>
</evidence>
<dbReference type="PRINTS" id="PR00723">
    <property type="entry name" value="SUBTILISIN"/>
</dbReference>
<keyword evidence="2" id="KW-0378">Hydrolase</keyword>
<dbReference type="AlphaFoldDB" id="A0A368KX09"/>
<keyword evidence="3" id="KW-0720">Serine protease</keyword>
<dbReference type="InterPro" id="IPR000209">
    <property type="entry name" value="Peptidase_S8/S53_dom"/>
</dbReference>
<evidence type="ECO:0000259" key="5">
    <source>
        <dbReference type="Pfam" id="PF00082"/>
    </source>
</evidence>
<keyword evidence="1 6" id="KW-0645">Protease</keyword>
<dbReference type="EMBL" id="QPEX01000010">
    <property type="protein sequence ID" value="RCS54881.1"/>
    <property type="molecule type" value="Genomic_DNA"/>
</dbReference>
<evidence type="ECO:0000256" key="1">
    <source>
        <dbReference type="ARBA" id="ARBA00022670"/>
    </source>
</evidence>
<evidence type="ECO:0000256" key="4">
    <source>
        <dbReference type="SAM" id="MobiDB-lite"/>
    </source>
</evidence>
<reference evidence="6 7" key="1">
    <citation type="submission" date="2018-07" db="EMBL/GenBank/DDBJ databases">
        <title>Comparative genomes isolates from brazilian mangrove.</title>
        <authorList>
            <person name="De Araujo J.E."/>
            <person name="Taketani R.G."/>
            <person name="Silva M.C.P."/>
            <person name="Lourenco M.V."/>
            <person name="Oliveira V.M."/>
            <person name="Andreote F.D."/>
        </authorList>
    </citation>
    <scope>NUCLEOTIDE SEQUENCE [LARGE SCALE GENOMIC DNA]</scope>
    <source>
        <strain evidence="6 7">HEX PRIS-MGV</strain>
    </source>
</reference>
<comment type="caution">
    <text evidence="6">The sequence shown here is derived from an EMBL/GenBank/DDBJ whole genome shotgun (WGS) entry which is preliminary data.</text>
</comment>
<organism evidence="6 7">
    <name type="scientific">Bremerella cremea</name>
    <dbReference type="NCBI Taxonomy" id="1031537"/>
    <lineage>
        <taxon>Bacteria</taxon>
        <taxon>Pseudomonadati</taxon>
        <taxon>Planctomycetota</taxon>
        <taxon>Planctomycetia</taxon>
        <taxon>Pirellulales</taxon>
        <taxon>Pirellulaceae</taxon>
        <taxon>Bremerella</taxon>
    </lineage>
</organism>
<evidence type="ECO:0000256" key="2">
    <source>
        <dbReference type="ARBA" id="ARBA00022801"/>
    </source>
</evidence>